<evidence type="ECO:0000313" key="3">
    <source>
        <dbReference type="Proteomes" id="UP000634805"/>
    </source>
</evidence>
<keyword evidence="1" id="KW-0812">Transmembrane</keyword>
<organism evidence="2 3">
    <name type="scientific">Candidatus Argoarchaeum ethanivorans</name>
    <dbReference type="NCBI Taxonomy" id="2608793"/>
    <lineage>
        <taxon>Archaea</taxon>
        <taxon>Methanobacteriati</taxon>
        <taxon>Methanobacteriota</taxon>
        <taxon>Stenosarchaea group</taxon>
        <taxon>Methanomicrobia</taxon>
        <taxon>Methanosarcinales</taxon>
        <taxon>Methanosarcinales incertae sedis</taxon>
        <taxon>GOM Arc I cluster</taxon>
        <taxon>Candidatus Argoarchaeum</taxon>
    </lineage>
</organism>
<evidence type="ECO:0008006" key="4">
    <source>
        <dbReference type="Google" id="ProtNLM"/>
    </source>
</evidence>
<accession>A0A811T4H3</accession>
<dbReference type="EMBL" id="CAJHIS010000001">
    <property type="protein sequence ID" value="CAD6490818.1"/>
    <property type="molecule type" value="Genomic_DNA"/>
</dbReference>
<proteinExistence type="predicted"/>
<gene>
    <name evidence="2" type="ORF">EMLJLAPB_00024</name>
</gene>
<keyword evidence="1" id="KW-1133">Transmembrane helix</keyword>
<dbReference type="AlphaFoldDB" id="A0A811T4H3"/>
<evidence type="ECO:0000313" key="2">
    <source>
        <dbReference type="EMBL" id="CAD6490818.1"/>
    </source>
</evidence>
<sequence>MSWTYDKANYQPGSNGIIRFNLENTGENYLYISKLRLQFDWQKNKCYSKDCAIRIEPNFSSHILELPFIIPTDITGISIYRIGYHLWEYDYLTEKWNDFNEQWSKWEYYVKVILRPYYRAFVSKGLIPKEHLINDPIIEIIKEWGFITKTVEEPVNPEDLAPIIKKEIGNSECLILIATPRFKDALTGLFKIFDWGHGETGIAFGMDKPLLILKDERVDLGGLPSALNYQNNLISFDILNIQDIRQKLGGTIPSLRGWIESIKRQKDQIAVTKQREEFRDTIEKIALGVGGGLLLGGIAGYLIGRK</sequence>
<protein>
    <recommendedName>
        <fullName evidence="4">TIR domain-containing protein</fullName>
    </recommendedName>
</protein>
<evidence type="ECO:0000256" key="1">
    <source>
        <dbReference type="SAM" id="Phobius"/>
    </source>
</evidence>
<feature type="transmembrane region" description="Helical" evidence="1">
    <location>
        <begin position="285"/>
        <end position="304"/>
    </location>
</feature>
<reference evidence="2" key="1">
    <citation type="submission" date="2020-10" db="EMBL/GenBank/DDBJ databases">
        <authorList>
            <person name="Hahn C.J."/>
            <person name="Laso-Perez R."/>
            <person name="Vulcano F."/>
            <person name="Vaziourakis K.-M."/>
            <person name="Stokke R."/>
            <person name="Steen I.H."/>
            <person name="Teske A."/>
            <person name="Boetius A."/>
            <person name="Liebeke M."/>
            <person name="Amann R."/>
            <person name="Knittel K."/>
        </authorList>
    </citation>
    <scope>NUCLEOTIDE SEQUENCE</scope>
    <source>
        <strain evidence="2">Gfbio:e3339647-f889-4370-9287-4fb5cb688e4c:AG392D22_GoMArc1</strain>
    </source>
</reference>
<keyword evidence="1" id="KW-0472">Membrane</keyword>
<dbReference type="Proteomes" id="UP000634805">
    <property type="component" value="Unassembled WGS sequence"/>
</dbReference>
<comment type="caution">
    <text evidence="2">The sequence shown here is derived from an EMBL/GenBank/DDBJ whole genome shotgun (WGS) entry which is preliminary data.</text>
</comment>
<name>A0A811T4H3_9EURY</name>